<proteinExistence type="predicted"/>
<sequence length="94" mass="10320">MSGTSEHFSDFTKDVMDMVVDHAPRRFAVVLEYGEQIDAKIVAWGLALDDGAYMATVDGRNQYAMASPENALKYVGARPNTTPHLVWVDGEAAE</sequence>
<evidence type="ECO:0000313" key="1">
    <source>
        <dbReference type="EMBL" id="RSM74607.1"/>
    </source>
</evidence>
<protein>
    <submittedName>
        <fullName evidence="1">Uncharacterized protein</fullName>
    </submittedName>
</protein>
<comment type="caution">
    <text evidence="1">The sequence shown here is derived from an EMBL/GenBank/DDBJ whole genome shotgun (WGS) entry which is preliminary data.</text>
</comment>
<dbReference type="EMBL" id="QHKI01000051">
    <property type="protein sequence ID" value="RSM74607.1"/>
    <property type="molecule type" value="Genomic_DNA"/>
</dbReference>
<accession>A0A428YX75</accession>
<dbReference type="AlphaFoldDB" id="A0A428YX75"/>
<gene>
    <name evidence="1" type="ORF">DMH04_39835</name>
</gene>
<evidence type="ECO:0000313" key="2">
    <source>
        <dbReference type="Proteomes" id="UP000287547"/>
    </source>
</evidence>
<reference evidence="1 2" key="1">
    <citation type="submission" date="2018-05" db="EMBL/GenBank/DDBJ databases">
        <title>Evolution of GPA BGCs.</title>
        <authorList>
            <person name="Waglechner N."/>
            <person name="Wright G.D."/>
        </authorList>
    </citation>
    <scope>NUCLEOTIDE SEQUENCE [LARGE SCALE GENOMIC DNA]</scope>
    <source>
        <strain evidence="1 2">A82846</strain>
    </source>
</reference>
<organism evidence="1 2">
    <name type="scientific">Kibdelosporangium aridum</name>
    <dbReference type="NCBI Taxonomy" id="2030"/>
    <lineage>
        <taxon>Bacteria</taxon>
        <taxon>Bacillati</taxon>
        <taxon>Actinomycetota</taxon>
        <taxon>Actinomycetes</taxon>
        <taxon>Pseudonocardiales</taxon>
        <taxon>Pseudonocardiaceae</taxon>
        <taxon>Kibdelosporangium</taxon>
    </lineage>
</organism>
<dbReference type="Proteomes" id="UP000287547">
    <property type="component" value="Unassembled WGS sequence"/>
</dbReference>
<name>A0A428YX75_KIBAR</name>